<dbReference type="EMBL" id="FQYR01000007">
    <property type="protein sequence ID" value="SHK24794.1"/>
    <property type="molecule type" value="Genomic_DNA"/>
</dbReference>
<dbReference type="RefSeq" id="WP_143185041.1">
    <property type="nucleotide sequence ID" value="NZ_FQYR01000007.1"/>
</dbReference>
<gene>
    <name evidence="1" type="ORF">SAMN02745181_3487</name>
</gene>
<protein>
    <submittedName>
        <fullName evidence="1">Putative addiction module component</fullName>
    </submittedName>
</protein>
<reference evidence="1 2" key="1">
    <citation type="submission" date="2016-11" db="EMBL/GenBank/DDBJ databases">
        <authorList>
            <person name="Jaros S."/>
            <person name="Januszkiewicz K."/>
            <person name="Wedrychowicz H."/>
        </authorList>
    </citation>
    <scope>NUCLEOTIDE SEQUENCE [LARGE SCALE GENOMIC DNA]</scope>
    <source>
        <strain evidence="1 2">DSM 18772</strain>
    </source>
</reference>
<dbReference type="AlphaFoldDB" id="A0A1M6QX74"/>
<name>A0A1M6QX74_9BACT</name>
<evidence type="ECO:0000313" key="1">
    <source>
        <dbReference type="EMBL" id="SHK24794.1"/>
    </source>
</evidence>
<proteinExistence type="predicted"/>
<organism evidence="1 2">
    <name type="scientific">Rubritalea squalenifaciens DSM 18772</name>
    <dbReference type="NCBI Taxonomy" id="1123071"/>
    <lineage>
        <taxon>Bacteria</taxon>
        <taxon>Pseudomonadati</taxon>
        <taxon>Verrucomicrobiota</taxon>
        <taxon>Verrucomicrobiia</taxon>
        <taxon>Verrucomicrobiales</taxon>
        <taxon>Rubritaleaceae</taxon>
        <taxon>Rubritalea</taxon>
    </lineage>
</organism>
<accession>A0A1M6QX74</accession>
<dbReference type="STRING" id="1123071.SAMN02745181_3487"/>
<sequence>MATLSELENEVLRLPKDQRVSLIHRILEKSELPENSDVKNLWNAEILERIERLDANSTECHSASDVFQAIDEQFAQ</sequence>
<dbReference type="Proteomes" id="UP000184510">
    <property type="component" value="Unassembled WGS sequence"/>
</dbReference>
<dbReference type="InParanoid" id="A0A1M6QX74"/>
<keyword evidence="2" id="KW-1185">Reference proteome</keyword>
<evidence type="ECO:0000313" key="2">
    <source>
        <dbReference type="Proteomes" id="UP000184510"/>
    </source>
</evidence>
<dbReference type="InterPro" id="IPR013406">
    <property type="entry name" value="CHP02574_addiction_mod"/>
</dbReference>
<dbReference type="OrthoDB" id="8912983at2"/>
<dbReference type="Pfam" id="PF09720">
    <property type="entry name" value="Unstab_antitox"/>
    <property type="match status" value="1"/>
</dbReference>